<evidence type="ECO:0000313" key="2">
    <source>
        <dbReference type="EMBL" id="MDR6840270.1"/>
    </source>
</evidence>
<organism evidence="2 3">
    <name type="scientific">Pseudoxanthomonas sacheonensis</name>
    <dbReference type="NCBI Taxonomy" id="443615"/>
    <lineage>
        <taxon>Bacteria</taxon>
        <taxon>Pseudomonadati</taxon>
        <taxon>Pseudomonadota</taxon>
        <taxon>Gammaproteobacteria</taxon>
        <taxon>Lysobacterales</taxon>
        <taxon>Lysobacteraceae</taxon>
        <taxon>Pseudoxanthomonas</taxon>
    </lineage>
</organism>
<gene>
    <name evidence="2" type="ORF">J2W94_000534</name>
</gene>
<name>A0ABU1RPK3_9GAMM</name>
<sequence>MPAGAFSLDLFAGAMTQLVDDAQGGIRYWPEFVDAALAQEWFATLHANAAWTHLQRPMYDRVVDVPRLLASYRIEAFPPELPLADMLARVQAIVPAPYNDVGMNLYRDGNDSVAMHSDKSHLLLATHPIALVSLGDPRRMLIRAKAGNRRTLAVDLEPGSLLCMSHASQATHEHGIPKTKKPQGPRISAVFRVRPHE</sequence>
<dbReference type="InterPro" id="IPR032854">
    <property type="entry name" value="ALKBH3"/>
</dbReference>
<dbReference type="InterPro" id="IPR005123">
    <property type="entry name" value="Oxoglu/Fe-dep_dioxygenase_dom"/>
</dbReference>
<comment type="caution">
    <text evidence="2">The sequence shown here is derived from an EMBL/GenBank/DDBJ whole genome shotgun (WGS) entry which is preliminary data.</text>
</comment>
<proteinExistence type="predicted"/>
<dbReference type="GO" id="GO:0051213">
    <property type="term" value="F:dioxygenase activity"/>
    <property type="evidence" value="ECO:0007669"/>
    <property type="project" value="UniProtKB-KW"/>
</dbReference>
<evidence type="ECO:0000313" key="3">
    <source>
        <dbReference type="Proteomes" id="UP001254759"/>
    </source>
</evidence>
<dbReference type="SUPFAM" id="SSF51197">
    <property type="entry name" value="Clavaminate synthase-like"/>
    <property type="match status" value="1"/>
</dbReference>
<dbReference type="PANTHER" id="PTHR31212:SF4">
    <property type="entry name" value="ALPHA-KETOGLUTARATE-DEPENDENT DIOXYGENASE ALKB HOMOLOG 3"/>
    <property type="match status" value="1"/>
</dbReference>
<dbReference type="InterPro" id="IPR027450">
    <property type="entry name" value="AlkB-like"/>
</dbReference>
<dbReference type="Gene3D" id="2.60.120.590">
    <property type="entry name" value="Alpha-ketoglutarate-dependent dioxygenase AlkB-like"/>
    <property type="match status" value="1"/>
</dbReference>
<dbReference type="InterPro" id="IPR037151">
    <property type="entry name" value="AlkB-like_sf"/>
</dbReference>
<dbReference type="Pfam" id="PF13532">
    <property type="entry name" value="2OG-FeII_Oxy_2"/>
    <property type="match status" value="1"/>
</dbReference>
<protein>
    <submittedName>
        <fullName evidence="2">Alkylated DNA repair dioxygenase AlkB</fullName>
    </submittedName>
</protein>
<feature type="domain" description="Fe2OG dioxygenase" evidence="1">
    <location>
        <begin position="97"/>
        <end position="195"/>
    </location>
</feature>
<accession>A0ABU1RPK3</accession>
<keyword evidence="2" id="KW-0560">Oxidoreductase</keyword>
<dbReference type="PROSITE" id="PS51471">
    <property type="entry name" value="FE2OG_OXY"/>
    <property type="match status" value="1"/>
</dbReference>
<dbReference type="PANTHER" id="PTHR31212">
    <property type="entry name" value="ALPHA-KETOGLUTARATE-DEPENDENT DIOXYGENASE ALKB HOMOLOG 3"/>
    <property type="match status" value="1"/>
</dbReference>
<dbReference type="Proteomes" id="UP001254759">
    <property type="component" value="Unassembled WGS sequence"/>
</dbReference>
<keyword evidence="2" id="KW-0223">Dioxygenase</keyword>
<dbReference type="EMBL" id="JAVDTT010000001">
    <property type="protein sequence ID" value="MDR6840270.1"/>
    <property type="molecule type" value="Genomic_DNA"/>
</dbReference>
<reference evidence="2 3" key="1">
    <citation type="submission" date="2023-07" db="EMBL/GenBank/DDBJ databases">
        <title>Sorghum-associated microbial communities from plants grown in Nebraska, USA.</title>
        <authorList>
            <person name="Schachtman D."/>
        </authorList>
    </citation>
    <scope>NUCLEOTIDE SEQUENCE [LARGE SCALE GENOMIC DNA]</scope>
    <source>
        <strain evidence="2 3">BE107</strain>
    </source>
</reference>
<evidence type="ECO:0000259" key="1">
    <source>
        <dbReference type="PROSITE" id="PS51471"/>
    </source>
</evidence>
<keyword evidence="3" id="KW-1185">Reference proteome</keyword>